<dbReference type="Pfam" id="PF26002">
    <property type="entry name" value="Beta-barrel_AprE"/>
    <property type="match status" value="1"/>
</dbReference>
<proteinExistence type="predicted"/>
<dbReference type="Proteomes" id="UP000635384">
    <property type="component" value="Unassembled WGS sequence"/>
</dbReference>
<dbReference type="InterPro" id="IPR058625">
    <property type="entry name" value="MdtA-like_BSH"/>
</dbReference>
<keyword evidence="1" id="KW-0812">Transmembrane</keyword>
<feature type="domain" description="Multidrug resistance protein MdtA-like barrel-sandwich hybrid" evidence="2">
    <location>
        <begin position="71"/>
        <end position="292"/>
    </location>
</feature>
<gene>
    <name evidence="4" type="ORF">IB285_01715</name>
</gene>
<organism evidence="4 5">
    <name type="scientific">Erythrobacter rubeus</name>
    <dbReference type="NCBI Taxonomy" id="2760803"/>
    <lineage>
        <taxon>Bacteria</taxon>
        <taxon>Pseudomonadati</taxon>
        <taxon>Pseudomonadota</taxon>
        <taxon>Alphaproteobacteria</taxon>
        <taxon>Sphingomonadales</taxon>
        <taxon>Erythrobacteraceae</taxon>
        <taxon>Erythrobacter/Porphyrobacter group</taxon>
        <taxon>Erythrobacter</taxon>
    </lineage>
</organism>
<dbReference type="InterPro" id="IPR011053">
    <property type="entry name" value="Single_hybrid_motif"/>
</dbReference>
<dbReference type="InterPro" id="IPR058982">
    <property type="entry name" value="Beta-barrel_AprE"/>
</dbReference>
<sequence length="413" mass="45087">MNIFRPEALEQTSERLHGEVVFTQPVTTKLFAGVLFAVLAIGAVWVSIGTYARIETVPGILKTDIASAKIVAPQSGVVTKLLVDEGQFVEQGQVLLEINSDRETAAGGEVAGRGIGALTERRALTQAQMSLATSRASAERARLRAVIESASQDTANLAEQIELQKQVVASNQQIFDQIVEVVEKGFVSRVEFERRRQTLLSSQQALANLKQRRTASLSQASQARSQLASVDIEAQQGISQLNENLQAMAAEQARLEGERSYVLKAPISGRVTALAIGKGRPSQVGRPLMVIVPSDAELTAELYAPTRSIGFVEPGEETRLLYDAFPYQRFGSFGGKVVSVSRIAVDPRETDIPFPFEEPVYRVRVHLDQQNIEGFGKPAPLQAGMTLKANIVLERQTFLAWLLQPLNAVLNRT</sequence>
<reference evidence="4 5" key="1">
    <citation type="submission" date="2020-09" db="EMBL/GenBank/DDBJ databases">
        <authorList>
            <person name="Yoon J.-W."/>
        </authorList>
    </citation>
    <scope>NUCLEOTIDE SEQUENCE [LARGE SCALE GENOMIC DNA]</scope>
    <source>
        <strain evidence="4 5">KMU-140</strain>
    </source>
</reference>
<keyword evidence="1" id="KW-0472">Membrane</keyword>
<evidence type="ECO:0000256" key="1">
    <source>
        <dbReference type="SAM" id="Phobius"/>
    </source>
</evidence>
<accession>A0ABR8KKX4</accession>
<dbReference type="RefSeq" id="WP_190786546.1">
    <property type="nucleotide sequence ID" value="NZ_JACXLC010000001.1"/>
</dbReference>
<comment type="caution">
    <text evidence="4">The sequence shown here is derived from an EMBL/GenBank/DDBJ whole genome shotgun (WGS) entry which is preliminary data.</text>
</comment>
<evidence type="ECO:0000259" key="3">
    <source>
        <dbReference type="Pfam" id="PF26002"/>
    </source>
</evidence>
<protein>
    <submittedName>
        <fullName evidence="4">HlyD family efflux transporter periplasmic adaptor subunit</fullName>
    </submittedName>
</protein>
<dbReference type="Gene3D" id="2.40.50.100">
    <property type="match status" value="1"/>
</dbReference>
<dbReference type="PANTHER" id="PTHR30386">
    <property type="entry name" value="MEMBRANE FUSION SUBUNIT OF EMRAB-TOLC MULTIDRUG EFFLUX PUMP"/>
    <property type="match status" value="1"/>
</dbReference>
<dbReference type="PANTHER" id="PTHR30386:SF28">
    <property type="entry name" value="EXPORTED PROTEIN"/>
    <property type="match status" value="1"/>
</dbReference>
<dbReference type="Gene3D" id="2.40.30.170">
    <property type="match status" value="1"/>
</dbReference>
<feature type="domain" description="AprE-like beta-barrel" evidence="3">
    <location>
        <begin position="299"/>
        <end position="392"/>
    </location>
</feature>
<dbReference type="EMBL" id="JACXLC010000001">
    <property type="protein sequence ID" value="MBD2840966.1"/>
    <property type="molecule type" value="Genomic_DNA"/>
</dbReference>
<keyword evidence="1" id="KW-1133">Transmembrane helix</keyword>
<keyword evidence="5" id="KW-1185">Reference proteome</keyword>
<dbReference type="Pfam" id="PF25917">
    <property type="entry name" value="BSH_RND"/>
    <property type="match status" value="1"/>
</dbReference>
<dbReference type="PRINTS" id="PR01490">
    <property type="entry name" value="RTXTOXIND"/>
</dbReference>
<evidence type="ECO:0000313" key="4">
    <source>
        <dbReference type="EMBL" id="MBD2840966.1"/>
    </source>
</evidence>
<evidence type="ECO:0000313" key="5">
    <source>
        <dbReference type="Proteomes" id="UP000635384"/>
    </source>
</evidence>
<name>A0ABR8KKX4_9SPHN</name>
<dbReference type="SUPFAM" id="SSF51230">
    <property type="entry name" value="Single hybrid motif"/>
    <property type="match status" value="1"/>
</dbReference>
<evidence type="ECO:0000259" key="2">
    <source>
        <dbReference type="Pfam" id="PF25917"/>
    </source>
</evidence>
<feature type="transmembrane region" description="Helical" evidence="1">
    <location>
        <begin position="30"/>
        <end position="52"/>
    </location>
</feature>
<dbReference type="InterPro" id="IPR050739">
    <property type="entry name" value="MFP"/>
</dbReference>